<dbReference type="PANTHER" id="PTHR21015:SF22">
    <property type="entry name" value="GLYCOSYLTRANSFERASE"/>
    <property type="match status" value="1"/>
</dbReference>
<accession>A0A853DGF0</accession>
<dbReference type="EMBL" id="JACCFW010000001">
    <property type="protein sequence ID" value="NYJ73941.1"/>
    <property type="molecule type" value="Genomic_DNA"/>
</dbReference>
<dbReference type="Gene3D" id="3.40.50.2000">
    <property type="entry name" value="Glycogen Phosphorylase B"/>
    <property type="match status" value="1"/>
</dbReference>
<dbReference type="SUPFAM" id="SSF53756">
    <property type="entry name" value="UDP-Glycosyltransferase/glycogen phosphorylase"/>
    <property type="match status" value="1"/>
</dbReference>
<dbReference type="AlphaFoldDB" id="A0A853DGF0"/>
<name>A0A853DGF0_9MICO</name>
<keyword evidence="1" id="KW-0808">Transferase</keyword>
<comment type="caution">
    <text evidence="1">The sequence shown here is derived from an EMBL/GenBank/DDBJ whole genome shotgun (WGS) entry which is preliminary data.</text>
</comment>
<keyword evidence="2" id="KW-1185">Reference proteome</keyword>
<protein>
    <submittedName>
        <fullName evidence="1">Spore coat polysaccharide biosynthesis predicted glycosyltransferase SpsG</fullName>
    </submittedName>
</protein>
<dbReference type="GO" id="GO:0016757">
    <property type="term" value="F:glycosyltransferase activity"/>
    <property type="evidence" value="ECO:0007669"/>
    <property type="project" value="TreeGrafter"/>
</dbReference>
<proteinExistence type="predicted"/>
<dbReference type="RefSeq" id="WP_179479503.1">
    <property type="nucleotide sequence ID" value="NZ_JACCFW010000001.1"/>
</dbReference>
<reference evidence="1 2" key="1">
    <citation type="submission" date="2020-07" db="EMBL/GenBank/DDBJ databases">
        <title>Sequencing the genomes of 1000 actinobacteria strains.</title>
        <authorList>
            <person name="Klenk H.-P."/>
        </authorList>
    </citation>
    <scope>NUCLEOTIDE SEQUENCE [LARGE SCALE GENOMIC DNA]</scope>
    <source>
        <strain evidence="1 2">DSM 29531</strain>
    </source>
</reference>
<evidence type="ECO:0000313" key="1">
    <source>
        <dbReference type="EMBL" id="NYJ73941.1"/>
    </source>
</evidence>
<gene>
    <name evidence="1" type="ORF">HNR15_000904</name>
</gene>
<dbReference type="Proteomes" id="UP000571817">
    <property type="component" value="Unassembled WGS sequence"/>
</dbReference>
<dbReference type="PANTHER" id="PTHR21015">
    <property type="entry name" value="UDP-N-ACETYLGLUCOSAMINE--N-ACETYLMURAMYL-(PENTAPEPTIDE) PYROPHOSPHORYL-UNDECAPRENOL N-ACETYLGLUCOSAMINE TRANSFERASE 1"/>
    <property type="match status" value="1"/>
</dbReference>
<sequence>MSRHGGARVALRCDAGPTLGVGHAMRCVALGEELTARGHEVLLWGDLGDIGWLQALVAAHGYAVVPAPGDPSGCAREADALGLDAVVLDGYHLDPGIGRALAEPSRRLLTLVDYDFGVRQHADVYVDQNLGAVPHPGLPSGAIVLAGIEYALFRDTVRDRRRATPRAPGRPVRVVAVFGGTDAFGAAPVVVPALLATGEPVEVTVVAARPESVDAVRAMPTAAGQTVRVVAPDPDFGALVADADLVLSASGSSVWELLCMGVPAAVVCVVDNQEAGYRQGLDRGVLAGLGHLGRFDAAAATATLAELVTDASRREGYAARGQALVDGAGRERVADALLP</sequence>
<evidence type="ECO:0000313" key="2">
    <source>
        <dbReference type="Proteomes" id="UP000571817"/>
    </source>
</evidence>
<organism evidence="1 2">
    <name type="scientific">Allobranchiibius huperziae</name>
    <dbReference type="NCBI Taxonomy" id="1874116"/>
    <lineage>
        <taxon>Bacteria</taxon>
        <taxon>Bacillati</taxon>
        <taxon>Actinomycetota</taxon>
        <taxon>Actinomycetes</taxon>
        <taxon>Micrococcales</taxon>
        <taxon>Dermacoccaceae</taxon>
        <taxon>Allobranchiibius</taxon>
    </lineage>
</organism>
<dbReference type="Gene3D" id="3.40.50.11190">
    <property type="match status" value="1"/>
</dbReference>